<dbReference type="PANTHER" id="PTHR21261:SF8">
    <property type="entry name" value="BEATEN PATH IA, ISOFORM B-RELATED"/>
    <property type="match status" value="1"/>
</dbReference>
<evidence type="ECO:0000313" key="3">
    <source>
        <dbReference type="Proteomes" id="UP001151699"/>
    </source>
</evidence>
<organism evidence="2 3">
    <name type="scientific">Pseudolycoriella hygida</name>
    <dbReference type="NCBI Taxonomy" id="35572"/>
    <lineage>
        <taxon>Eukaryota</taxon>
        <taxon>Metazoa</taxon>
        <taxon>Ecdysozoa</taxon>
        <taxon>Arthropoda</taxon>
        <taxon>Hexapoda</taxon>
        <taxon>Insecta</taxon>
        <taxon>Pterygota</taxon>
        <taxon>Neoptera</taxon>
        <taxon>Endopterygota</taxon>
        <taxon>Diptera</taxon>
        <taxon>Nematocera</taxon>
        <taxon>Sciaroidea</taxon>
        <taxon>Sciaridae</taxon>
        <taxon>Pseudolycoriella</taxon>
    </lineage>
</organism>
<dbReference type="OrthoDB" id="6333371at2759"/>
<dbReference type="Gene3D" id="2.60.40.10">
    <property type="entry name" value="Immunoglobulins"/>
    <property type="match status" value="1"/>
</dbReference>
<dbReference type="EMBL" id="WJQU01000003">
    <property type="protein sequence ID" value="KAJ6638774.1"/>
    <property type="molecule type" value="Genomic_DNA"/>
</dbReference>
<dbReference type="InterPro" id="IPR013783">
    <property type="entry name" value="Ig-like_fold"/>
</dbReference>
<evidence type="ECO:0000259" key="1">
    <source>
        <dbReference type="PROSITE" id="PS50835"/>
    </source>
</evidence>
<protein>
    <recommendedName>
        <fullName evidence="1">Ig-like domain-containing protein</fullName>
    </recommendedName>
</protein>
<proteinExistence type="predicted"/>
<accession>A0A9Q0MWG3</accession>
<sequence length="175" mass="19609">MRSKGRNEELWQVNMVMGLRVNVTVPKAVTSGSNATIVCDHDLDSDNVYTVKWYKSGHEFFRYTPREFPALKLFWLPGIKVDLEESNATHVQLKKVSPKQTGRYSCEVSADAPSFDTKLVSSDLEVVVLPLHEPYITGTKEQYQSGELLQANCTSNGSLPSATLEWKINNVPGLF</sequence>
<comment type="caution">
    <text evidence="2">The sequence shown here is derived from an EMBL/GenBank/DDBJ whole genome shotgun (WGS) entry which is preliminary data.</text>
</comment>
<dbReference type="InterPro" id="IPR007110">
    <property type="entry name" value="Ig-like_dom"/>
</dbReference>
<dbReference type="Proteomes" id="UP001151699">
    <property type="component" value="Chromosome X"/>
</dbReference>
<dbReference type="InterPro" id="IPR036179">
    <property type="entry name" value="Ig-like_dom_sf"/>
</dbReference>
<dbReference type="AlphaFoldDB" id="A0A9Q0MWG3"/>
<feature type="domain" description="Ig-like" evidence="1">
    <location>
        <begin position="29"/>
        <end position="121"/>
    </location>
</feature>
<dbReference type="InterPro" id="IPR003599">
    <property type="entry name" value="Ig_sub"/>
</dbReference>
<dbReference type="FunFam" id="2.60.40.10:FF:000437">
    <property type="entry name" value="Beat-IIIc, isoform A"/>
    <property type="match status" value="1"/>
</dbReference>
<dbReference type="PANTHER" id="PTHR21261">
    <property type="entry name" value="BEAT PROTEIN"/>
    <property type="match status" value="1"/>
</dbReference>
<name>A0A9Q0MWG3_9DIPT</name>
<reference evidence="2" key="1">
    <citation type="submission" date="2022-07" db="EMBL/GenBank/DDBJ databases">
        <authorList>
            <person name="Trinca V."/>
            <person name="Uliana J.V.C."/>
            <person name="Torres T.T."/>
            <person name="Ward R.J."/>
            <person name="Monesi N."/>
        </authorList>
    </citation>
    <scope>NUCLEOTIDE SEQUENCE</scope>
    <source>
        <strain evidence="2">HSMRA1968</strain>
        <tissue evidence="2">Whole embryos</tissue>
    </source>
</reference>
<gene>
    <name evidence="2" type="ORF">Bhyg_11512</name>
</gene>
<dbReference type="SMART" id="SM00409">
    <property type="entry name" value="IG"/>
    <property type="match status" value="1"/>
</dbReference>
<dbReference type="PROSITE" id="PS50835">
    <property type="entry name" value="IG_LIKE"/>
    <property type="match status" value="2"/>
</dbReference>
<feature type="domain" description="Ig-like" evidence="1">
    <location>
        <begin position="134"/>
        <end position="175"/>
    </location>
</feature>
<keyword evidence="3" id="KW-1185">Reference proteome</keyword>
<dbReference type="SUPFAM" id="SSF48726">
    <property type="entry name" value="Immunoglobulin"/>
    <property type="match status" value="1"/>
</dbReference>
<dbReference type="Pfam" id="PF13895">
    <property type="entry name" value="Ig_2"/>
    <property type="match status" value="1"/>
</dbReference>
<evidence type="ECO:0000313" key="2">
    <source>
        <dbReference type="EMBL" id="KAJ6638774.1"/>
    </source>
</evidence>